<feature type="signal peptide" evidence="1">
    <location>
        <begin position="1"/>
        <end position="16"/>
    </location>
</feature>
<gene>
    <name evidence="2" type="ORF">B0H17DRAFT_16274</name>
</gene>
<sequence length="71" mass="7506">MSNFFLLGLIFRPSAAAGALRPAVHPPGSILALIATILGGTPPDSAPYAQKKNLALRAIYSISDRPPDFRC</sequence>
<reference evidence="2" key="1">
    <citation type="submission" date="2023-03" db="EMBL/GenBank/DDBJ databases">
        <title>Massive genome expansion in bonnet fungi (Mycena s.s.) driven by repeated elements and novel gene families across ecological guilds.</title>
        <authorList>
            <consortium name="Lawrence Berkeley National Laboratory"/>
            <person name="Harder C.B."/>
            <person name="Miyauchi S."/>
            <person name="Viragh M."/>
            <person name="Kuo A."/>
            <person name="Thoen E."/>
            <person name="Andreopoulos B."/>
            <person name="Lu D."/>
            <person name="Skrede I."/>
            <person name="Drula E."/>
            <person name="Henrissat B."/>
            <person name="Morin E."/>
            <person name="Kohler A."/>
            <person name="Barry K."/>
            <person name="LaButti K."/>
            <person name="Morin E."/>
            <person name="Salamov A."/>
            <person name="Lipzen A."/>
            <person name="Mereny Z."/>
            <person name="Hegedus B."/>
            <person name="Baldrian P."/>
            <person name="Stursova M."/>
            <person name="Weitz H."/>
            <person name="Taylor A."/>
            <person name="Grigoriev I.V."/>
            <person name="Nagy L.G."/>
            <person name="Martin F."/>
            <person name="Kauserud H."/>
        </authorList>
    </citation>
    <scope>NUCLEOTIDE SEQUENCE</scope>
    <source>
        <strain evidence="2">CBHHK067</strain>
    </source>
</reference>
<evidence type="ECO:0000313" key="3">
    <source>
        <dbReference type="Proteomes" id="UP001221757"/>
    </source>
</evidence>
<dbReference type="AlphaFoldDB" id="A0AAD7D8Q8"/>
<keyword evidence="1" id="KW-0732">Signal</keyword>
<dbReference type="EMBL" id="JARKIE010000101">
    <property type="protein sequence ID" value="KAJ7685916.1"/>
    <property type="molecule type" value="Genomic_DNA"/>
</dbReference>
<protein>
    <recommendedName>
        <fullName evidence="4">Secreted protein</fullName>
    </recommendedName>
</protein>
<feature type="chain" id="PRO_5041913620" description="Secreted protein" evidence="1">
    <location>
        <begin position="17"/>
        <end position="71"/>
    </location>
</feature>
<proteinExistence type="predicted"/>
<comment type="caution">
    <text evidence="2">The sequence shown here is derived from an EMBL/GenBank/DDBJ whole genome shotgun (WGS) entry which is preliminary data.</text>
</comment>
<organism evidence="2 3">
    <name type="scientific">Mycena rosella</name>
    <name type="common">Pink bonnet</name>
    <name type="synonym">Agaricus rosellus</name>
    <dbReference type="NCBI Taxonomy" id="1033263"/>
    <lineage>
        <taxon>Eukaryota</taxon>
        <taxon>Fungi</taxon>
        <taxon>Dikarya</taxon>
        <taxon>Basidiomycota</taxon>
        <taxon>Agaricomycotina</taxon>
        <taxon>Agaricomycetes</taxon>
        <taxon>Agaricomycetidae</taxon>
        <taxon>Agaricales</taxon>
        <taxon>Marasmiineae</taxon>
        <taxon>Mycenaceae</taxon>
        <taxon>Mycena</taxon>
    </lineage>
</organism>
<evidence type="ECO:0008006" key="4">
    <source>
        <dbReference type="Google" id="ProtNLM"/>
    </source>
</evidence>
<evidence type="ECO:0000256" key="1">
    <source>
        <dbReference type="SAM" id="SignalP"/>
    </source>
</evidence>
<evidence type="ECO:0000313" key="2">
    <source>
        <dbReference type="EMBL" id="KAJ7685916.1"/>
    </source>
</evidence>
<accession>A0AAD7D8Q8</accession>
<dbReference type="Proteomes" id="UP001221757">
    <property type="component" value="Unassembled WGS sequence"/>
</dbReference>
<keyword evidence="3" id="KW-1185">Reference proteome</keyword>
<name>A0AAD7D8Q8_MYCRO</name>